<sequence length="59" mass="6690">HGHKRPNPIFKFRIVTEKETGVEGYLYLAVSLVWVLGFYPPFCHFASIISLPDPSTSII</sequence>
<feature type="non-terminal residue" evidence="2">
    <location>
        <position position="1"/>
    </location>
</feature>
<protein>
    <submittedName>
        <fullName evidence="2">Uncharacterized protein</fullName>
    </submittedName>
</protein>
<dbReference type="AlphaFoldDB" id="A0A0K2URR4"/>
<proteinExistence type="predicted"/>
<organism evidence="2">
    <name type="scientific">Lepeophtheirus salmonis</name>
    <name type="common">Salmon louse</name>
    <name type="synonym">Caligus salmonis</name>
    <dbReference type="NCBI Taxonomy" id="72036"/>
    <lineage>
        <taxon>Eukaryota</taxon>
        <taxon>Metazoa</taxon>
        <taxon>Ecdysozoa</taxon>
        <taxon>Arthropoda</taxon>
        <taxon>Crustacea</taxon>
        <taxon>Multicrustacea</taxon>
        <taxon>Hexanauplia</taxon>
        <taxon>Copepoda</taxon>
        <taxon>Siphonostomatoida</taxon>
        <taxon>Caligidae</taxon>
        <taxon>Lepeophtheirus</taxon>
    </lineage>
</organism>
<feature type="transmembrane region" description="Helical" evidence="1">
    <location>
        <begin position="25"/>
        <end position="51"/>
    </location>
</feature>
<accession>A0A0K2URR4</accession>
<evidence type="ECO:0000313" key="2">
    <source>
        <dbReference type="EMBL" id="CDW40948.1"/>
    </source>
</evidence>
<keyword evidence="1" id="KW-0472">Membrane</keyword>
<keyword evidence="1" id="KW-0812">Transmembrane</keyword>
<name>A0A0K2URR4_LEPSM</name>
<evidence type="ECO:0000256" key="1">
    <source>
        <dbReference type="SAM" id="Phobius"/>
    </source>
</evidence>
<reference evidence="2" key="1">
    <citation type="submission" date="2014-05" db="EMBL/GenBank/DDBJ databases">
        <authorList>
            <person name="Chronopoulou M."/>
        </authorList>
    </citation>
    <scope>NUCLEOTIDE SEQUENCE</scope>
    <source>
        <tissue evidence="2">Whole organism</tissue>
    </source>
</reference>
<keyword evidence="1" id="KW-1133">Transmembrane helix</keyword>
<dbReference type="EMBL" id="HACA01023587">
    <property type="protein sequence ID" value="CDW40948.1"/>
    <property type="molecule type" value="Transcribed_RNA"/>
</dbReference>